<feature type="domain" description="AAA+ ATPase" evidence="5">
    <location>
        <begin position="510"/>
        <end position="650"/>
    </location>
</feature>
<evidence type="ECO:0000313" key="8">
    <source>
        <dbReference type="Proteomes" id="UP000070457"/>
    </source>
</evidence>
<keyword evidence="1" id="KW-0677">Repeat</keyword>
<dbReference type="PANTHER" id="PTHR11638">
    <property type="entry name" value="ATP-DEPENDENT CLP PROTEASE"/>
    <property type="match status" value="1"/>
</dbReference>
<dbReference type="GO" id="GO:0005524">
    <property type="term" value="F:ATP binding"/>
    <property type="evidence" value="ECO:0007669"/>
    <property type="project" value="UniProtKB-KW"/>
</dbReference>
<evidence type="ECO:0000256" key="2">
    <source>
        <dbReference type="ARBA" id="ARBA00022741"/>
    </source>
</evidence>
<dbReference type="Proteomes" id="UP000070457">
    <property type="component" value="Unassembled WGS sequence"/>
</dbReference>
<dbReference type="InterPro" id="IPR019489">
    <property type="entry name" value="Clp_ATPase_C"/>
</dbReference>
<dbReference type="Gene3D" id="3.40.50.300">
    <property type="entry name" value="P-loop containing nucleotide triphosphate hydrolases"/>
    <property type="match status" value="2"/>
</dbReference>
<dbReference type="GO" id="GO:0005737">
    <property type="term" value="C:cytoplasm"/>
    <property type="evidence" value="ECO:0007669"/>
    <property type="project" value="TreeGrafter"/>
</dbReference>
<evidence type="ECO:0000256" key="3">
    <source>
        <dbReference type="ARBA" id="ARBA00022840"/>
    </source>
</evidence>
<organism evidence="7 8">
    <name type="scientific">candidate division WS6 bacterium OLB20</name>
    <dbReference type="NCBI Taxonomy" id="1617426"/>
    <lineage>
        <taxon>Bacteria</taxon>
        <taxon>Candidatus Dojkabacteria</taxon>
    </lineage>
</organism>
<accession>A0A136LYR1</accession>
<protein>
    <submittedName>
        <fullName evidence="7">ATP-dependent Clp protease ATP-binding subunit ClpE</fullName>
    </submittedName>
</protein>
<dbReference type="STRING" id="1617426.TR69_WS6001000812"/>
<keyword evidence="7" id="KW-0378">Hydrolase</keyword>
<dbReference type="CDD" id="cd00009">
    <property type="entry name" value="AAA"/>
    <property type="match status" value="1"/>
</dbReference>
<keyword evidence="4" id="KW-0143">Chaperone</keyword>
<dbReference type="PATRIC" id="fig|1617426.3.peg.799"/>
<sequence length="769" mass="86870">MFLRRNRALFVDTLRLKKLSGLREQINQGNLPEEIEITEYIDHDLLNVLDDLAGTGEQDFLTLLIHEVLRYANVQKAAARLGLEKRSLLELAAKHNLASDTHIDSWLVQVLISTFQLSYDLRLNSVDEMAFFLFLMQKPLAQELKSVNVLPDEVEALGMWLKNKSDIRRYKDEFYAKRALKPVSTVNRAFTSRYSPVLVQFQRDFTAETVKGDFTYSIAREGELNQVISYLEEGDASAVLLVGQPGVGRTTLVNSLATRMVVEDVPPILRDKRLVAFDFNRAFSLAPTVEVFKSRVQNVLEETASAGNIILVLDDFDQVLNIRREIASEVVNLIVSAMDRYHLRVIAVSTPEGYNQKIKTERGLASSFKLVEVKEPSDPVAVQILMDVLPAMELRYGVRVSFDALVRLVKLSHTFAFEKVLPDKGIDLLEEVMVSARSRGLEFANEQLIEEVISAKVGVKVGAIDSRESELLVNLEEKLHQRLIGQTEAVQAVADAMRRSRAGLVSGKRPIATFLFFGPTGVGKTELSKALTAVYYGDEKLMIRLDMSEYQEETNLDRLIGKSVDGRFEGGYLTEAVRNRPYSLLLLDEIEKANPRVLDLFLQVLDEGSMTDGLGRKVDFTNTIIIATSNVGTREISELTTRGTPYEQIRKQVQPILAKYLRVEFLNRFDKVILFRPLVPLEVQKVAEIMMQKQAKTLEEKGITLTYTPQLLEELARKGYNPVYGARELRRVIQDEVENKIAKLIVAGNLDYGDRLHITSLEKIDVVRS</sequence>
<evidence type="ECO:0000259" key="5">
    <source>
        <dbReference type="SMART" id="SM00382"/>
    </source>
</evidence>
<name>A0A136LYR1_9BACT</name>
<dbReference type="Pfam" id="PF10431">
    <property type="entry name" value="ClpB_D2-small"/>
    <property type="match status" value="1"/>
</dbReference>
<dbReference type="CDD" id="cd19499">
    <property type="entry name" value="RecA-like_ClpB_Hsp104-like"/>
    <property type="match status" value="1"/>
</dbReference>
<dbReference type="Pfam" id="PF17871">
    <property type="entry name" value="AAA_lid_9"/>
    <property type="match status" value="1"/>
</dbReference>
<dbReference type="SMART" id="SM00382">
    <property type="entry name" value="AAA"/>
    <property type="match status" value="2"/>
</dbReference>
<dbReference type="InterPro" id="IPR001270">
    <property type="entry name" value="ClpA/B"/>
</dbReference>
<dbReference type="SMART" id="SM01086">
    <property type="entry name" value="ClpB_D2-small"/>
    <property type="match status" value="1"/>
</dbReference>
<dbReference type="InterPro" id="IPR003959">
    <property type="entry name" value="ATPase_AAA_core"/>
</dbReference>
<evidence type="ECO:0000259" key="6">
    <source>
        <dbReference type="SMART" id="SM01086"/>
    </source>
</evidence>
<evidence type="ECO:0000256" key="1">
    <source>
        <dbReference type="ARBA" id="ARBA00022737"/>
    </source>
</evidence>
<dbReference type="InterPro" id="IPR027417">
    <property type="entry name" value="P-loop_NTPase"/>
</dbReference>
<dbReference type="GO" id="GO:0034605">
    <property type="term" value="P:cellular response to heat"/>
    <property type="evidence" value="ECO:0007669"/>
    <property type="project" value="TreeGrafter"/>
</dbReference>
<dbReference type="InterPro" id="IPR003593">
    <property type="entry name" value="AAA+_ATPase"/>
</dbReference>
<comment type="caution">
    <text evidence="7">The sequence shown here is derived from an EMBL/GenBank/DDBJ whole genome shotgun (WGS) entry which is preliminary data.</text>
</comment>
<dbReference type="FunFam" id="3.40.50.300:FF:000025">
    <property type="entry name" value="ATP-dependent Clp protease subunit"/>
    <property type="match status" value="1"/>
</dbReference>
<dbReference type="EMBL" id="JYNZ01000003">
    <property type="protein sequence ID" value="KXK26791.1"/>
    <property type="molecule type" value="Genomic_DNA"/>
</dbReference>
<evidence type="ECO:0000313" key="7">
    <source>
        <dbReference type="EMBL" id="KXK26791.1"/>
    </source>
</evidence>
<dbReference type="PRINTS" id="PR00300">
    <property type="entry name" value="CLPPROTEASEA"/>
</dbReference>
<dbReference type="PANTHER" id="PTHR11638:SF18">
    <property type="entry name" value="HEAT SHOCK PROTEIN 104"/>
    <property type="match status" value="1"/>
</dbReference>
<dbReference type="InterPro" id="IPR050130">
    <property type="entry name" value="ClpA_ClpB"/>
</dbReference>
<feature type="domain" description="AAA+ ATPase" evidence="5">
    <location>
        <begin position="235"/>
        <end position="376"/>
    </location>
</feature>
<evidence type="ECO:0000256" key="4">
    <source>
        <dbReference type="ARBA" id="ARBA00023186"/>
    </source>
</evidence>
<reference evidence="7 8" key="1">
    <citation type="submission" date="2015-02" db="EMBL/GenBank/DDBJ databases">
        <title>Improved understanding of the partial-nitritation anammox process through 23 genomes representing the majority of the microbial community.</title>
        <authorList>
            <person name="Speth D.R."/>
            <person name="In T Zandt M."/>
            <person name="Guerrero Cruz S."/>
            <person name="Jetten M.S."/>
            <person name="Dutilh B.E."/>
        </authorList>
    </citation>
    <scope>NUCLEOTIDE SEQUENCE [LARGE SCALE GENOMIC DNA]</scope>
    <source>
        <strain evidence="7">OLB20</strain>
    </source>
</reference>
<dbReference type="Pfam" id="PF00004">
    <property type="entry name" value="AAA"/>
    <property type="match status" value="1"/>
</dbReference>
<gene>
    <name evidence="7" type="primary">clpE</name>
    <name evidence="7" type="ORF">TR69_WS6001000812</name>
</gene>
<dbReference type="Gene3D" id="1.10.8.60">
    <property type="match status" value="2"/>
</dbReference>
<dbReference type="GO" id="GO:0008233">
    <property type="term" value="F:peptidase activity"/>
    <property type="evidence" value="ECO:0007669"/>
    <property type="project" value="UniProtKB-KW"/>
</dbReference>
<feature type="domain" description="Clp ATPase C-terminal" evidence="6">
    <location>
        <begin position="678"/>
        <end position="766"/>
    </location>
</feature>
<dbReference type="InterPro" id="IPR041546">
    <property type="entry name" value="ClpA/ClpB_AAA_lid"/>
</dbReference>
<keyword evidence="7" id="KW-0645">Protease</keyword>
<dbReference type="AlphaFoldDB" id="A0A136LYR1"/>
<proteinExistence type="predicted"/>
<dbReference type="Pfam" id="PF07724">
    <property type="entry name" value="AAA_2"/>
    <property type="match status" value="1"/>
</dbReference>
<keyword evidence="2" id="KW-0547">Nucleotide-binding</keyword>
<dbReference type="GO" id="GO:0006508">
    <property type="term" value="P:proteolysis"/>
    <property type="evidence" value="ECO:0007669"/>
    <property type="project" value="UniProtKB-KW"/>
</dbReference>
<dbReference type="SUPFAM" id="SSF52540">
    <property type="entry name" value="P-loop containing nucleoside triphosphate hydrolases"/>
    <property type="match status" value="2"/>
</dbReference>
<dbReference type="GO" id="GO:0016887">
    <property type="term" value="F:ATP hydrolysis activity"/>
    <property type="evidence" value="ECO:0007669"/>
    <property type="project" value="InterPro"/>
</dbReference>
<keyword evidence="3 7" id="KW-0067">ATP-binding</keyword>